<dbReference type="GO" id="GO:0000463">
    <property type="term" value="P:maturation of LSU-rRNA from tricistronic rRNA transcript (SSU-rRNA, 5.8S rRNA, LSU-rRNA)"/>
    <property type="evidence" value="ECO:0007669"/>
    <property type="project" value="TreeGrafter"/>
</dbReference>
<evidence type="ECO:0000313" key="1">
    <source>
        <dbReference type="EMBL" id="KAF7417374.1"/>
    </source>
</evidence>
<evidence type="ECO:0000313" key="2">
    <source>
        <dbReference type="Proteomes" id="UP000617340"/>
    </source>
</evidence>
<dbReference type="EMBL" id="JACSDZ010000001">
    <property type="protein sequence ID" value="KAF7417374.1"/>
    <property type="molecule type" value="Genomic_DNA"/>
</dbReference>
<dbReference type="Proteomes" id="UP000617340">
    <property type="component" value="Unassembled WGS sequence"/>
</dbReference>
<dbReference type="GO" id="GO:0000466">
    <property type="term" value="P:maturation of 5.8S rRNA from tricistronic rRNA transcript (SSU-rRNA, 5.8S rRNA, LSU-rRNA)"/>
    <property type="evidence" value="ECO:0007669"/>
    <property type="project" value="TreeGrafter"/>
</dbReference>
<reference evidence="1" key="1">
    <citation type="journal article" date="2020" name="G3 (Bethesda)">
        <title>High-Quality Assemblies for Three Invasive Social Wasps from the &lt;i&gt;Vespula&lt;/i&gt; Genus.</title>
        <authorList>
            <person name="Harrop T.W.R."/>
            <person name="Guhlin J."/>
            <person name="McLaughlin G.M."/>
            <person name="Permina E."/>
            <person name="Stockwell P."/>
            <person name="Gilligan J."/>
            <person name="Le Lec M.F."/>
            <person name="Gruber M.A.M."/>
            <person name="Quinn O."/>
            <person name="Lovegrove M."/>
            <person name="Duncan E.J."/>
            <person name="Remnant E.J."/>
            <person name="Van Eeckhoven J."/>
            <person name="Graham B."/>
            <person name="Knapp R.A."/>
            <person name="Langford K.W."/>
            <person name="Kronenberg Z."/>
            <person name="Press M.O."/>
            <person name="Eacker S.M."/>
            <person name="Wilson-Rankin E.E."/>
            <person name="Purcell J."/>
            <person name="Lester P.J."/>
            <person name="Dearden P.K."/>
        </authorList>
    </citation>
    <scope>NUCLEOTIDE SEQUENCE</scope>
    <source>
        <strain evidence="1">Linc-1</strain>
    </source>
</reference>
<accession>A0A834NSU3</accession>
<dbReference type="GO" id="GO:0005730">
    <property type="term" value="C:nucleolus"/>
    <property type="evidence" value="ECO:0007669"/>
    <property type="project" value="TreeGrafter"/>
</dbReference>
<keyword evidence="2" id="KW-1185">Reference proteome</keyword>
<dbReference type="AlphaFoldDB" id="A0A834NSU3"/>
<name>A0A834NSU3_VESGE</name>
<dbReference type="PANTHER" id="PTHR13500">
    <property type="entry name" value="NUCLEOLAR PRERIBOSOMAL-ASSOCIATED PROTEIN 1"/>
    <property type="match status" value="1"/>
</dbReference>
<comment type="caution">
    <text evidence="1">The sequence shown here is derived from an EMBL/GenBank/DDBJ whole genome shotgun (WGS) entry which is preliminary data.</text>
</comment>
<dbReference type="InterPro" id="IPR039844">
    <property type="entry name" value="URB1"/>
</dbReference>
<sequence length="734" mass="84703">MQDHDNNERNRDVWTDAFVVTTDANNLLEDNCLSEPSKQKHFSTILNVLHIYNDICPELLDTTLDVQPNLLFSGLNNLYDVDDDELIILRIKAIQFLLALDSSEFAPSKTTFAETFLFLSLLLNENSSMISSYAKAATKTLLNITGMFEGCHEQMDIWINGLCNVHDSVDKAEIINWLIKLIKITTKHMDKYVNMIIKAEESANADEVINANTLKNIFYELYIIEDKNEKDKNVKKFYMQSATSISPILCCAIHKLKMTSTSVLLQYISYILVHTLHYQVNPEPLIYLITDIQDLQAEKYLLSWCPNNNPISIPKIFSSMNIMHRLSKALMKNSTILQLNELFTGDIKLIFKYENEEVIVNHTLSTYEIIVLLKMSTFYFTHDIRKNNLNEVKFNNYKRVIICLLNIANTVTSEDNSTFVQNFVKTIFSHPVILQYFSFYRDENAIGSRITNLILDICQIVIDEYKLSITDLLTPYKDKAILQIEKMVHKSHDQCTSTYKNIVMLLEQLQFTAGDIVYLLSTLSKLEKNMFMLKNTSSLSICGYIFPKLLQLLYNENIRSAHSEVSKLDTHFVKKAFSYLIFLKQHHVSDINLWETALQEYLYYFPHNIAAIDTNTFKSILRKNIEVTNAQLISFLLSRNRGPPVSSILPYADYVAQFTLIIRNWTRALLSRKLSTSSVARTQLCPLLRERTSYYSLVHRKTTFVDSEIVVPCPQEGRENQRHLGCLATVSSHH</sequence>
<gene>
    <name evidence="1" type="ORF">HZH68_000027</name>
</gene>
<dbReference type="PANTHER" id="PTHR13500:SF0">
    <property type="entry name" value="NUCLEOLAR PRE-RIBOSOMAL-ASSOCIATED PROTEIN 1"/>
    <property type="match status" value="1"/>
</dbReference>
<protein>
    <submittedName>
        <fullName evidence="1">Uncharacterized protein</fullName>
    </submittedName>
</protein>
<proteinExistence type="predicted"/>
<organism evidence="1 2">
    <name type="scientific">Vespula germanica</name>
    <name type="common">German yellow jacket</name>
    <name type="synonym">Paravespula germanica</name>
    <dbReference type="NCBI Taxonomy" id="30212"/>
    <lineage>
        <taxon>Eukaryota</taxon>
        <taxon>Metazoa</taxon>
        <taxon>Ecdysozoa</taxon>
        <taxon>Arthropoda</taxon>
        <taxon>Hexapoda</taxon>
        <taxon>Insecta</taxon>
        <taxon>Pterygota</taxon>
        <taxon>Neoptera</taxon>
        <taxon>Endopterygota</taxon>
        <taxon>Hymenoptera</taxon>
        <taxon>Apocrita</taxon>
        <taxon>Aculeata</taxon>
        <taxon>Vespoidea</taxon>
        <taxon>Vespidae</taxon>
        <taxon>Vespinae</taxon>
        <taxon>Vespula</taxon>
    </lineage>
</organism>